<comment type="subcellular location">
    <subcellularLocation>
        <location evidence="1">Nucleus</location>
        <location evidence="1">Nucleolus</location>
    </subcellularLocation>
</comment>
<reference evidence="5" key="2">
    <citation type="journal article" date="2019" name="IMA Fungus">
        <title>Genome sequencing and comparison of five Tilletia species to identify candidate genes for the detection of regulated species infecting wheat.</title>
        <authorList>
            <person name="Nguyen H.D.T."/>
            <person name="Sultana T."/>
            <person name="Kesanakurti P."/>
            <person name="Hambleton S."/>
        </authorList>
    </citation>
    <scope>NUCLEOTIDE SEQUENCE</scope>
    <source>
        <strain evidence="5">DAOMC 236422</strain>
    </source>
</reference>
<proteinExistence type="inferred from homology"/>
<keyword evidence="6" id="KW-1185">Reference proteome</keyword>
<dbReference type="InterPro" id="IPR010414">
    <property type="entry name" value="FRG1"/>
</dbReference>
<reference evidence="5" key="1">
    <citation type="submission" date="2016-04" db="EMBL/GenBank/DDBJ databases">
        <authorList>
            <person name="Nguyen H.D."/>
            <person name="Samba Siva P."/>
            <person name="Cullis J."/>
            <person name="Levesque C.A."/>
            <person name="Hambleton S."/>
        </authorList>
    </citation>
    <scope>NUCLEOTIDE SEQUENCE</scope>
    <source>
        <strain evidence="5">DAOMC 236422</strain>
    </source>
</reference>
<dbReference type="Pfam" id="PF06229">
    <property type="entry name" value="FRG1"/>
    <property type="match status" value="1"/>
</dbReference>
<dbReference type="Gene3D" id="2.80.10.50">
    <property type="match status" value="1"/>
</dbReference>
<dbReference type="CDD" id="cd23339">
    <property type="entry name" value="beta-trefoil_FSCN_fungal_FRG1-like"/>
    <property type="match status" value="1"/>
</dbReference>
<feature type="compositionally biased region" description="Acidic residues" evidence="4">
    <location>
        <begin position="53"/>
        <end position="62"/>
    </location>
</feature>
<dbReference type="SUPFAM" id="SSF50405">
    <property type="entry name" value="Actin-crosslinking proteins"/>
    <property type="match status" value="1"/>
</dbReference>
<evidence type="ECO:0000256" key="3">
    <source>
        <dbReference type="ARBA" id="ARBA00023242"/>
    </source>
</evidence>
<feature type="region of interest" description="Disordered" evidence="4">
    <location>
        <begin position="1"/>
        <end position="64"/>
    </location>
</feature>
<comment type="similarity">
    <text evidence="2">Belongs to the FRG1 family.</text>
</comment>
<evidence type="ECO:0000313" key="6">
    <source>
        <dbReference type="Proteomes" id="UP000078113"/>
    </source>
</evidence>
<protein>
    <recommendedName>
        <fullName evidence="7">Protein FRG1</fullName>
    </recommendedName>
</protein>
<name>A0A8X7NF45_9BASI</name>
<dbReference type="EMBL" id="LWDG02000020">
    <property type="protein sequence ID" value="KAE8271389.1"/>
    <property type="molecule type" value="Genomic_DNA"/>
</dbReference>
<accession>A0A8X7NF45</accession>
<keyword evidence="3" id="KW-0539">Nucleus</keyword>
<evidence type="ECO:0008006" key="7">
    <source>
        <dbReference type="Google" id="ProtNLM"/>
    </source>
</evidence>
<evidence type="ECO:0000256" key="4">
    <source>
        <dbReference type="SAM" id="MobiDB-lite"/>
    </source>
</evidence>
<gene>
    <name evidence="5" type="ORF">A4X09_0g968</name>
</gene>
<evidence type="ECO:0000256" key="1">
    <source>
        <dbReference type="ARBA" id="ARBA00004604"/>
    </source>
</evidence>
<evidence type="ECO:0000313" key="5">
    <source>
        <dbReference type="EMBL" id="KAE8271389.1"/>
    </source>
</evidence>
<dbReference type="GO" id="GO:0051015">
    <property type="term" value="F:actin filament binding"/>
    <property type="evidence" value="ECO:0007669"/>
    <property type="project" value="TreeGrafter"/>
</dbReference>
<dbReference type="GO" id="GO:0071013">
    <property type="term" value="C:catalytic step 2 spliceosome"/>
    <property type="evidence" value="ECO:0007669"/>
    <property type="project" value="TreeGrafter"/>
</dbReference>
<feature type="compositionally biased region" description="Low complexity" evidence="4">
    <location>
        <begin position="289"/>
        <end position="303"/>
    </location>
</feature>
<dbReference type="Proteomes" id="UP000078113">
    <property type="component" value="Unassembled WGS sequence"/>
</dbReference>
<comment type="caution">
    <text evidence="5">The sequence shown here is derived from an EMBL/GenBank/DDBJ whole genome shotgun (WGS) entry which is preliminary data.</text>
</comment>
<dbReference type="PANTHER" id="PTHR12928">
    <property type="entry name" value="FRG1 PROTEIN"/>
    <property type="match status" value="1"/>
</dbReference>
<evidence type="ECO:0000256" key="2">
    <source>
        <dbReference type="ARBA" id="ARBA00010878"/>
    </source>
</evidence>
<dbReference type="InterPro" id="IPR008999">
    <property type="entry name" value="Actin-crosslinking"/>
</dbReference>
<dbReference type="PANTHER" id="PTHR12928:SF0">
    <property type="entry name" value="FSHD REGION GENE 1"/>
    <property type="match status" value="1"/>
</dbReference>
<feature type="region of interest" description="Disordered" evidence="4">
    <location>
        <begin position="328"/>
        <end position="357"/>
    </location>
</feature>
<feature type="region of interest" description="Disordered" evidence="4">
    <location>
        <begin position="288"/>
        <end position="307"/>
    </location>
</feature>
<organism evidence="5 6">
    <name type="scientific">Tilletia walkeri</name>
    <dbReference type="NCBI Taxonomy" id="117179"/>
    <lineage>
        <taxon>Eukaryota</taxon>
        <taxon>Fungi</taxon>
        <taxon>Dikarya</taxon>
        <taxon>Basidiomycota</taxon>
        <taxon>Ustilaginomycotina</taxon>
        <taxon>Exobasidiomycetes</taxon>
        <taxon>Tilletiales</taxon>
        <taxon>Tilletiaceae</taxon>
        <taxon>Tilletia</taxon>
    </lineage>
</organism>
<feature type="compositionally biased region" description="Basic and acidic residues" evidence="4">
    <location>
        <begin position="329"/>
        <end position="357"/>
    </location>
</feature>
<dbReference type="AlphaFoldDB" id="A0A8X7NF45"/>
<sequence length="357" mass="38397">MDDVHHFQPRRTGIMSGKSLRLSFKGERPAKRKHKKKSASAGDSNGKRKADDDLSDVDDVGGEEQAWVAAERPADINGPTFLFHQPSSSSTPYAISVNTTTQRVELVPCSSPDLDPSVANFITDSDGTSAAVGGIEITPTSVYQVFVANRQVGSDKLTFRCAEGKFLGADRLGQVSASAEARGPQEEWEVLTHAQAIAAIAPAAEGEDRKPPPPQDFGVGSSSLFLRSMHGHFLGIDEVAGGKKVLRADAETPGESERWEVKLQWKFRHEARIREREGGALVSKKAKGSDVGTVSSGSGPSAGLADEHALMRSRVALTGGRVLELGKTSSDRKALRAAEKEGRLAEAMLDRREKMKR</sequence>
<dbReference type="GO" id="GO:0005730">
    <property type="term" value="C:nucleolus"/>
    <property type="evidence" value="ECO:0007669"/>
    <property type="project" value="UniProtKB-SubCell"/>
</dbReference>